<dbReference type="InterPro" id="IPR039420">
    <property type="entry name" value="WalR-like"/>
</dbReference>
<dbReference type="PANTHER" id="PTHR43214:SF24">
    <property type="entry name" value="TRANSCRIPTIONAL REGULATORY PROTEIN NARL-RELATED"/>
    <property type="match status" value="1"/>
</dbReference>
<keyword evidence="1 5" id="KW-0597">Phosphoprotein</keyword>
<name>A0ABU7RW75_9ACTN</name>
<dbReference type="SMART" id="SM00448">
    <property type="entry name" value="REC"/>
    <property type="match status" value="1"/>
</dbReference>
<dbReference type="EMBL" id="JAZGQK010000015">
    <property type="protein sequence ID" value="MEE6260469.1"/>
    <property type="molecule type" value="Genomic_DNA"/>
</dbReference>
<keyword evidence="10" id="KW-1185">Reference proteome</keyword>
<dbReference type="CDD" id="cd17535">
    <property type="entry name" value="REC_NarL-like"/>
    <property type="match status" value="1"/>
</dbReference>
<dbReference type="InterPro" id="IPR000792">
    <property type="entry name" value="Tscrpt_reg_LuxR_C"/>
</dbReference>
<evidence type="ECO:0000256" key="4">
    <source>
        <dbReference type="ARBA" id="ARBA00023163"/>
    </source>
</evidence>
<evidence type="ECO:0000256" key="5">
    <source>
        <dbReference type="PROSITE-ProRule" id="PRU00169"/>
    </source>
</evidence>
<feature type="domain" description="HTH luxR-type" evidence="7">
    <location>
        <begin position="144"/>
        <end position="215"/>
    </location>
</feature>
<dbReference type="SUPFAM" id="SSF52172">
    <property type="entry name" value="CheY-like"/>
    <property type="match status" value="1"/>
</dbReference>
<sequence>MRVVIAEDSVILREGLAQLLIRCGHQVVATVGDAPGLLAAIRAYDPDVSVVDVRMPPGFTDEGLLAALEMRAADPTARVLVFSQHVNHRYATDLLGTGRGGVGYLLKDRVGDVAEFVRALEHVAGGGSVVDPEVVRDLLGQRRNRSVLDRLTERELEVLSLMAEGRTNTAIATALTVSGATVAKHVNGIFAKLDLARTGDDDRRVHAVLTYLQGRDGGPNAAPTGSATASHGRTSG</sequence>
<proteinExistence type="predicted"/>
<dbReference type="PRINTS" id="PR00038">
    <property type="entry name" value="HTHLUXR"/>
</dbReference>
<protein>
    <submittedName>
        <fullName evidence="9">Response regulator transcription factor</fullName>
    </submittedName>
</protein>
<evidence type="ECO:0000256" key="2">
    <source>
        <dbReference type="ARBA" id="ARBA00023015"/>
    </source>
</evidence>
<gene>
    <name evidence="9" type="ORF">V1633_18455</name>
</gene>
<feature type="modified residue" description="4-aspartylphosphate" evidence="5">
    <location>
        <position position="52"/>
    </location>
</feature>
<dbReference type="PANTHER" id="PTHR43214">
    <property type="entry name" value="TWO-COMPONENT RESPONSE REGULATOR"/>
    <property type="match status" value="1"/>
</dbReference>
<dbReference type="InterPro" id="IPR011006">
    <property type="entry name" value="CheY-like_superfamily"/>
</dbReference>
<dbReference type="Pfam" id="PF00196">
    <property type="entry name" value="GerE"/>
    <property type="match status" value="1"/>
</dbReference>
<evidence type="ECO:0000256" key="6">
    <source>
        <dbReference type="SAM" id="MobiDB-lite"/>
    </source>
</evidence>
<dbReference type="InterPro" id="IPR058245">
    <property type="entry name" value="NreC/VraR/RcsB-like_REC"/>
</dbReference>
<keyword evidence="4" id="KW-0804">Transcription</keyword>
<evidence type="ECO:0000313" key="9">
    <source>
        <dbReference type="EMBL" id="MEE6260469.1"/>
    </source>
</evidence>
<dbReference type="SUPFAM" id="SSF46894">
    <property type="entry name" value="C-terminal effector domain of the bipartite response regulators"/>
    <property type="match status" value="1"/>
</dbReference>
<dbReference type="InterPro" id="IPR001789">
    <property type="entry name" value="Sig_transdc_resp-reg_receiver"/>
</dbReference>
<evidence type="ECO:0000259" key="7">
    <source>
        <dbReference type="PROSITE" id="PS50043"/>
    </source>
</evidence>
<keyword evidence="3" id="KW-0238">DNA-binding</keyword>
<feature type="compositionally biased region" description="Polar residues" evidence="6">
    <location>
        <begin position="223"/>
        <end position="236"/>
    </location>
</feature>
<dbReference type="RefSeq" id="WP_331215580.1">
    <property type="nucleotide sequence ID" value="NZ_JAZGQK010000015.1"/>
</dbReference>
<evidence type="ECO:0000259" key="8">
    <source>
        <dbReference type="PROSITE" id="PS50110"/>
    </source>
</evidence>
<dbReference type="PROSITE" id="PS50043">
    <property type="entry name" value="HTH_LUXR_2"/>
    <property type="match status" value="1"/>
</dbReference>
<dbReference type="Pfam" id="PF00072">
    <property type="entry name" value="Response_reg"/>
    <property type="match status" value="1"/>
</dbReference>
<dbReference type="CDD" id="cd06170">
    <property type="entry name" value="LuxR_C_like"/>
    <property type="match status" value="1"/>
</dbReference>
<evidence type="ECO:0000256" key="3">
    <source>
        <dbReference type="ARBA" id="ARBA00023125"/>
    </source>
</evidence>
<feature type="domain" description="Response regulatory" evidence="8">
    <location>
        <begin position="2"/>
        <end position="122"/>
    </location>
</feature>
<organism evidence="9 10">
    <name type="scientific">Plantactinospora sonchi</name>
    <dbReference type="NCBI Taxonomy" id="1544735"/>
    <lineage>
        <taxon>Bacteria</taxon>
        <taxon>Bacillati</taxon>
        <taxon>Actinomycetota</taxon>
        <taxon>Actinomycetes</taxon>
        <taxon>Micromonosporales</taxon>
        <taxon>Micromonosporaceae</taxon>
        <taxon>Plantactinospora</taxon>
    </lineage>
</organism>
<accession>A0ABU7RW75</accession>
<feature type="region of interest" description="Disordered" evidence="6">
    <location>
        <begin position="214"/>
        <end position="236"/>
    </location>
</feature>
<reference evidence="9 10" key="1">
    <citation type="submission" date="2024-01" db="EMBL/GenBank/DDBJ databases">
        <title>Genome insights into Plantactinospora sonchi sp. nov.</title>
        <authorList>
            <person name="Wang L."/>
        </authorList>
    </citation>
    <scope>NUCLEOTIDE SEQUENCE [LARGE SCALE GENOMIC DNA]</scope>
    <source>
        <strain evidence="9 10">NEAU-QY2</strain>
    </source>
</reference>
<evidence type="ECO:0000256" key="1">
    <source>
        <dbReference type="ARBA" id="ARBA00022553"/>
    </source>
</evidence>
<dbReference type="Gene3D" id="3.40.50.2300">
    <property type="match status" value="1"/>
</dbReference>
<dbReference type="SMART" id="SM00421">
    <property type="entry name" value="HTH_LUXR"/>
    <property type="match status" value="1"/>
</dbReference>
<dbReference type="InterPro" id="IPR016032">
    <property type="entry name" value="Sig_transdc_resp-reg_C-effctor"/>
</dbReference>
<dbReference type="Proteomes" id="UP001332243">
    <property type="component" value="Unassembled WGS sequence"/>
</dbReference>
<comment type="caution">
    <text evidence="9">The sequence shown here is derived from an EMBL/GenBank/DDBJ whole genome shotgun (WGS) entry which is preliminary data.</text>
</comment>
<keyword evidence="2" id="KW-0805">Transcription regulation</keyword>
<dbReference type="PROSITE" id="PS50110">
    <property type="entry name" value="RESPONSE_REGULATORY"/>
    <property type="match status" value="1"/>
</dbReference>
<evidence type="ECO:0000313" key="10">
    <source>
        <dbReference type="Proteomes" id="UP001332243"/>
    </source>
</evidence>